<organism evidence="1 2">
    <name type="scientific">Aeribacillus pallidus</name>
    <dbReference type="NCBI Taxonomy" id="33936"/>
    <lineage>
        <taxon>Bacteria</taxon>
        <taxon>Bacillati</taxon>
        <taxon>Bacillota</taxon>
        <taxon>Bacilli</taxon>
        <taxon>Bacillales</taxon>
        <taxon>Bacillaceae</taxon>
        <taxon>Aeribacillus</taxon>
    </lineage>
</organism>
<comment type="caution">
    <text evidence="1">The sequence shown here is derived from an EMBL/GenBank/DDBJ whole genome shotgun (WGS) entry which is preliminary data.</text>
</comment>
<dbReference type="AlphaFoldDB" id="A0A165Z5X0"/>
<dbReference type="STRING" id="33936.AZI98_00730"/>
<sequence>MQRGISVFLETAKQFAQIEGKNHSYYLSCMRFIHKIKSAFYESFSKGGEENLNFEPSHIMTTIKHPSHYAGHMQKLALMESIGQRRNLEKIIIKTNEACMKV</sequence>
<evidence type="ECO:0000313" key="1">
    <source>
        <dbReference type="EMBL" id="KZN97882.1"/>
    </source>
</evidence>
<keyword evidence="2" id="KW-1185">Reference proteome</keyword>
<evidence type="ECO:0000313" key="2">
    <source>
        <dbReference type="Proteomes" id="UP000076476"/>
    </source>
</evidence>
<dbReference type="EMBL" id="LWBR01000003">
    <property type="protein sequence ID" value="KZN97882.1"/>
    <property type="molecule type" value="Genomic_DNA"/>
</dbReference>
<dbReference type="Proteomes" id="UP000076476">
    <property type="component" value="Unassembled WGS sequence"/>
</dbReference>
<name>A0A165Z5X0_9BACI</name>
<proteinExistence type="predicted"/>
<reference evidence="1 2" key="1">
    <citation type="submission" date="2016-04" db="EMBL/GenBank/DDBJ databases">
        <title>Draft genome sequence of Aeribacillus pallidus 8m3 from petroleum reservoir.</title>
        <authorList>
            <person name="Poltaraus A.B."/>
            <person name="Nazina T.N."/>
            <person name="Tourova T.P."/>
            <person name="Malakho S.M."/>
            <person name="Korshunova A.V."/>
            <person name="Sokolova D.S."/>
        </authorList>
    </citation>
    <scope>NUCLEOTIDE SEQUENCE [LARGE SCALE GENOMIC DNA]</scope>
    <source>
        <strain evidence="1 2">8m3</strain>
    </source>
</reference>
<gene>
    <name evidence="1" type="ORF">AZI98_00730</name>
</gene>
<protein>
    <submittedName>
        <fullName evidence="1">Uncharacterized protein</fullName>
    </submittedName>
</protein>
<accession>A0A165Z5X0</accession>